<accession>A0A1C0ZZS3</accession>
<dbReference type="Proteomes" id="UP000093309">
    <property type="component" value="Unassembled WGS sequence"/>
</dbReference>
<reference evidence="5" key="1">
    <citation type="submission" date="2016-05" db="EMBL/GenBank/DDBJ databases">
        <title>Paenibacillus oryzae. sp. nov., isolated from the rice root.</title>
        <authorList>
            <person name="Zhang J."/>
            <person name="Zhang X."/>
        </authorList>
    </citation>
    <scope>NUCLEOTIDE SEQUENCE [LARGE SCALE GENOMIC DNA]</scope>
    <source>
        <strain evidence="5">KCTC13222</strain>
    </source>
</reference>
<evidence type="ECO:0000313" key="4">
    <source>
        <dbReference type="EMBL" id="OCT13633.1"/>
    </source>
</evidence>
<dbReference type="InterPro" id="IPR004995">
    <property type="entry name" value="Spore_Ger"/>
</dbReference>
<dbReference type="OrthoDB" id="2509685at2"/>
<dbReference type="EMBL" id="LYPC01000022">
    <property type="protein sequence ID" value="OCT13633.1"/>
    <property type="molecule type" value="Genomic_DNA"/>
</dbReference>
<evidence type="ECO:0000256" key="1">
    <source>
        <dbReference type="ARBA" id="ARBA00005278"/>
    </source>
</evidence>
<keyword evidence="3" id="KW-1133">Transmembrane helix</keyword>
<evidence type="ECO:0000256" key="3">
    <source>
        <dbReference type="SAM" id="Phobius"/>
    </source>
</evidence>
<dbReference type="PANTHER" id="PTHR22550:SF5">
    <property type="entry name" value="LEUCINE ZIPPER PROTEIN 4"/>
    <property type="match status" value="1"/>
</dbReference>
<comment type="similarity">
    <text evidence="1">Belongs to the GerABKA family.</text>
</comment>
<dbReference type="STRING" id="512399.A8709_18765"/>
<protein>
    <submittedName>
        <fullName evidence="4">Uncharacterized protein</fullName>
    </submittedName>
</protein>
<gene>
    <name evidence="4" type="ORF">A8709_18765</name>
</gene>
<feature type="transmembrane region" description="Helical" evidence="3">
    <location>
        <begin position="316"/>
        <end position="337"/>
    </location>
</feature>
<evidence type="ECO:0000313" key="5">
    <source>
        <dbReference type="Proteomes" id="UP000093309"/>
    </source>
</evidence>
<sequence>MHKLLEQIQKELLHTDDLIIRPFELHGAQAQLMYIETLCDKEKLEVSVFKQWFQTNSSAYPNLEVNQLLTAANNDLISTSLDGIHALMQGKGLIGFDHSEDLFAFNAELSNVRSIQEPANELSIVGERAGFVEHLTVNLNLIRIRASVKSFQVSYLSVGKQGTHKVAIVWVDGIAEDQIVQETISRLSAFKSSLEVHPGKLQKQLTAQKSIFPQVFGTERIDIATSLLLQGRVAILCDQSSTCLIVPASFYTFLKSADAILLGFGTAWLLQSLRAVGLFLSLYICSLYIATTTFHHEILPAKMTINIKSSLENVPYPPIIEAIIMILIFQLIAEATIRLPSQLAQMVGVTGGIIISESLVKIGFVSNVFIVIVSLSMIGSFMIPTYQMRVSTLGIQVLLLIGATVMGFYGIMFVTIAILIHFFTLEPFGVPYCMPVRSKSK</sequence>
<keyword evidence="3" id="KW-0812">Transmembrane</keyword>
<feature type="transmembrane region" description="Helical" evidence="3">
    <location>
        <begin position="277"/>
        <end position="296"/>
    </location>
</feature>
<dbReference type="Pfam" id="PF03323">
    <property type="entry name" value="GerA"/>
    <property type="match status" value="1"/>
</dbReference>
<feature type="transmembrane region" description="Helical" evidence="3">
    <location>
        <begin position="395"/>
        <end position="420"/>
    </location>
</feature>
<feature type="transmembrane region" description="Helical" evidence="3">
    <location>
        <begin position="358"/>
        <end position="383"/>
    </location>
</feature>
<comment type="caution">
    <text evidence="4">The sequence shown here is derived from an EMBL/GenBank/DDBJ whole genome shotgun (WGS) entry which is preliminary data.</text>
</comment>
<dbReference type="PANTHER" id="PTHR22550">
    <property type="entry name" value="SPORE GERMINATION PROTEIN"/>
    <property type="match status" value="1"/>
</dbReference>
<dbReference type="PIRSF" id="PIRSF005690">
    <property type="entry name" value="GerBA"/>
    <property type="match status" value="1"/>
</dbReference>
<dbReference type="RefSeq" id="WP_065853694.1">
    <property type="nucleotide sequence ID" value="NZ_LYPC01000022.1"/>
</dbReference>
<keyword evidence="5" id="KW-1185">Reference proteome</keyword>
<keyword evidence="2 3" id="KW-0472">Membrane</keyword>
<dbReference type="GO" id="GO:0016020">
    <property type="term" value="C:membrane"/>
    <property type="evidence" value="ECO:0007669"/>
    <property type="project" value="InterPro"/>
</dbReference>
<evidence type="ECO:0000256" key="2">
    <source>
        <dbReference type="ARBA" id="ARBA00023136"/>
    </source>
</evidence>
<dbReference type="GO" id="GO:0009847">
    <property type="term" value="P:spore germination"/>
    <property type="evidence" value="ECO:0007669"/>
    <property type="project" value="InterPro"/>
</dbReference>
<organism evidence="4 5">
    <name type="scientific">Paenibacillus pectinilyticus</name>
    <dbReference type="NCBI Taxonomy" id="512399"/>
    <lineage>
        <taxon>Bacteria</taxon>
        <taxon>Bacillati</taxon>
        <taxon>Bacillota</taxon>
        <taxon>Bacilli</taxon>
        <taxon>Bacillales</taxon>
        <taxon>Paenibacillaceae</taxon>
        <taxon>Paenibacillus</taxon>
    </lineage>
</organism>
<proteinExistence type="inferred from homology"/>
<dbReference type="AlphaFoldDB" id="A0A1C0ZZS3"/>
<dbReference type="InterPro" id="IPR050768">
    <property type="entry name" value="UPF0353/GerABKA_families"/>
</dbReference>
<name>A0A1C0ZZS3_9BACL</name>